<dbReference type="Gene3D" id="1.10.10.10">
    <property type="entry name" value="Winged helix-like DNA-binding domain superfamily/Winged helix DNA-binding domain"/>
    <property type="match status" value="1"/>
</dbReference>
<dbReference type="EC" id="4.1.1.111" evidence="5"/>
<accession>A0A7Z0SE51</accession>
<gene>
    <name evidence="10" type="ORF">H0A75_07205</name>
</gene>
<sequence length="160" mass="17969">MISSLQKQLLNDFQQDFPLSPTPYLDIAQSIGVSEEEVLRAFNELEKHNFISRIGPVIQPNHIGLSTLVAMSVPADQLVKVANIVSHFPEVNHNYEREHSFNLWFVLIAADQQHISSVLAEIESQSGFKAMPLPLLKDYFINLGFQLDLEDVLPTELASA</sequence>
<evidence type="ECO:0000256" key="3">
    <source>
        <dbReference type="ARBA" id="ARBA00023457"/>
    </source>
</evidence>
<dbReference type="PANTHER" id="PTHR43413:SF1">
    <property type="entry name" value="SIROHEME DECARBOXYLASE NIRL SUBUNIT"/>
    <property type="match status" value="1"/>
</dbReference>
<evidence type="ECO:0000259" key="9">
    <source>
        <dbReference type="Pfam" id="PF22451"/>
    </source>
</evidence>
<dbReference type="GO" id="GO:0016829">
    <property type="term" value="F:lyase activity"/>
    <property type="evidence" value="ECO:0007669"/>
    <property type="project" value="UniProtKB-KW"/>
</dbReference>
<dbReference type="InterPro" id="IPR053953">
    <property type="entry name" value="NirdL-like_HTH"/>
</dbReference>
<evidence type="ECO:0000256" key="5">
    <source>
        <dbReference type="ARBA" id="ARBA00023471"/>
    </source>
</evidence>
<dbReference type="InterPro" id="IPR036390">
    <property type="entry name" value="WH_DNA-bd_sf"/>
</dbReference>
<evidence type="ECO:0000256" key="1">
    <source>
        <dbReference type="ARBA" id="ARBA00023239"/>
    </source>
</evidence>
<dbReference type="Gene3D" id="3.30.70.3460">
    <property type="match status" value="1"/>
</dbReference>
<feature type="domain" description="Siroheme decarboxylase NirL-like HTH" evidence="9">
    <location>
        <begin position="7"/>
        <end position="51"/>
    </location>
</feature>
<comment type="function">
    <text evidence="6">Involved in heme d1 biosynthesis. Catalyzes the decarboxylation of siroheme into didecarboxysiroheme.</text>
</comment>
<evidence type="ECO:0000259" key="8">
    <source>
        <dbReference type="Pfam" id="PF17805"/>
    </source>
</evidence>
<evidence type="ECO:0000313" key="10">
    <source>
        <dbReference type="EMBL" id="NYT47377.1"/>
    </source>
</evidence>
<dbReference type="Pfam" id="PF17805">
    <property type="entry name" value="AsnC_trans_reg2"/>
    <property type="match status" value="1"/>
</dbReference>
<feature type="domain" description="Siroheme decarboxylase AsnC-like ligand binding" evidence="8">
    <location>
        <begin position="66"/>
        <end position="135"/>
    </location>
</feature>
<comment type="pathway">
    <text evidence="2">Porphyrin-containing compound metabolism.</text>
</comment>
<dbReference type="InterPro" id="IPR050684">
    <property type="entry name" value="HTH-Siroheme_Decarb"/>
</dbReference>
<organism evidence="10 11">
    <name type="scientific">Candidatus Methanofishera endochildressiae</name>
    <dbReference type="NCBI Taxonomy" id="2738884"/>
    <lineage>
        <taxon>Bacteria</taxon>
        <taxon>Pseudomonadati</taxon>
        <taxon>Pseudomonadota</taxon>
        <taxon>Gammaproteobacteria</taxon>
        <taxon>Candidatus Methanofishera</taxon>
    </lineage>
</organism>
<dbReference type="Proteomes" id="UP000537890">
    <property type="component" value="Unassembled WGS sequence"/>
</dbReference>
<evidence type="ECO:0000256" key="2">
    <source>
        <dbReference type="ARBA" id="ARBA00023444"/>
    </source>
</evidence>
<comment type="subunit">
    <text evidence="4">Probably forms a complex composed of NirD, NirL, NirG and NirH. All proteins are required for the total conversion of siroheme to didecarboxysiroheme.</text>
</comment>
<dbReference type="SUPFAM" id="SSF46785">
    <property type="entry name" value="Winged helix' DNA-binding domain"/>
    <property type="match status" value="1"/>
</dbReference>
<proteinExistence type="inferred from homology"/>
<comment type="caution">
    <text evidence="10">The sequence shown here is derived from an EMBL/GenBank/DDBJ whole genome shotgun (WGS) entry which is preliminary data.</text>
</comment>
<evidence type="ECO:0000256" key="6">
    <source>
        <dbReference type="ARBA" id="ARBA00045291"/>
    </source>
</evidence>
<dbReference type="EMBL" id="JACCHS010000138">
    <property type="protein sequence ID" value="NYT47377.1"/>
    <property type="molecule type" value="Genomic_DNA"/>
</dbReference>
<name>A0A7Z0SE51_9GAMM</name>
<dbReference type="InterPro" id="IPR036388">
    <property type="entry name" value="WH-like_DNA-bd_sf"/>
</dbReference>
<protein>
    <recommendedName>
        <fullName evidence="5">siroheme decarboxylase</fullName>
        <ecNumber evidence="5">4.1.1.111</ecNumber>
    </recommendedName>
</protein>
<comment type="catalytic activity">
    <reaction evidence="7">
        <text>siroheme + 2 H(+) = 12,18-didecarboxysiroheme + 2 CO2</text>
        <dbReference type="Rhea" id="RHEA:19093"/>
        <dbReference type="ChEBI" id="CHEBI:15378"/>
        <dbReference type="ChEBI" id="CHEBI:16526"/>
        <dbReference type="ChEBI" id="CHEBI:60052"/>
        <dbReference type="ChEBI" id="CHEBI:140497"/>
        <dbReference type="EC" id="4.1.1.111"/>
    </reaction>
</comment>
<dbReference type="InterPro" id="IPR040523">
    <property type="entry name" value="AsnC_trans_reg2"/>
</dbReference>
<evidence type="ECO:0000256" key="7">
    <source>
        <dbReference type="ARBA" id="ARBA00048470"/>
    </source>
</evidence>
<comment type="similarity">
    <text evidence="3">Belongs to the Ahb/Nir family.</text>
</comment>
<dbReference type="PANTHER" id="PTHR43413">
    <property type="entry name" value="TRANSCRIPTIONAL REGULATOR, ASNC FAMILY"/>
    <property type="match status" value="1"/>
</dbReference>
<evidence type="ECO:0000313" key="11">
    <source>
        <dbReference type="Proteomes" id="UP000537890"/>
    </source>
</evidence>
<dbReference type="AlphaFoldDB" id="A0A7Z0SE51"/>
<keyword evidence="1" id="KW-0456">Lyase</keyword>
<reference evidence="10 11" key="1">
    <citation type="submission" date="2020-05" db="EMBL/GenBank/DDBJ databases">
        <title>Horizontal transmission and recombination maintain forever young bacterial symbiont genomes.</title>
        <authorList>
            <person name="Russell S.L."/>
            <person name="Pepper-Tunick E."/>
            <person name="Svedberg J."/>
            <person name="Byrne A."/>
            <person name="Ruelas Castillo J."/>
            <person name="Vollmers C."/>
            <person name="Beinart R.A."/>
            <person name="Corbett-Detig R."/>
        </authorList>
    </citation>
    <scope>NUCLEOTIDE SEQUENCE [LARGE SCALE GENOMIC DNA]</scope>
    <source>
        <strain evidence="10">4727-3</strain>
    </source>
</reference>
<evidence type="ECO:0000256" key="4">
    <source>
        <dbReference type="ARBA" id="ARBA00023465"/>
    </source>
</evidence>
<dbReference type="Pfam" id="PF22451">
    <property type="entry name" value="NirdL-like_HTH"/>
    <property type="match status" value="1"/>
</dbReference>